<feature type="region of interest" description="Disordered" evidence="1">
    <location>
        <begin position="16"/>
        <end position="41"/>
    </location>
</feature>
<evidence type="ECO:0000256" key="1">
    <source>
        <dbReference type="SAM" id="MobiDB-lite"/>
    </source>
</evidence>
<gene>
    <name evidence="2" type="ORF">BLNAU_11917</name>
</gene>
<reference evidence="2 3" key="1">
    <citation type="journal article" date="2022" name="bioRxiv">
        <title>Genomics of Preaxostyla Flagellates Illuminates Evolutionary Transitions and the Path Towards Mitochondrial Loss.</title>
        <authorList>
            <person name="Novak L.V.F."/>
            <person name="Treitli S.C."/>
            <person name="Pyrih J."/>
            <person name="Halakuc P."/>
            <person name="Pipaliya S.V."/>
            <person name="Vacek V."/>
            <person name="Brzon O."/>
            <person name="Soukal P."/>
            <person name="Eme L."/>
            <person name="Dacks J.B."/>
            <person name="Karnkowska A."/>
            <person name="Elias M."/>
            <person name="Hampl V."/>
        </authorList>
    </citation>
    <scope>NUCLEOTIDE SEQUENCE [LARGE SCALE GENOMIC DNA]</scope>
    <source>
        <strain evidence="2">NAU3</strain>
        <tissue evidence="2">Gut</tissue>
    </source>
</reference>
<dbReference type="Proteomes" id="UP001281761">
    <property type="component" value="Unassembled WGS sequence"/>
</dbReference>
<protein>
    <submittedName>
        <fullName evidence="2">Uncharacterized protein</fullName>
    </submittedName>
</protein>
<dbReference type="EMBL" id="JARBJD010000095">
    <property type="protein sequence ID" value="KAK2953131.1"/>
    <property type="molecule type" value="Genomic_DNA"/>
</dbReference>
<accession>A0ABQ9XM54</accession>
<comment type="caution">
    <text evidence="2">The sequence shown here is derived from an EMBL/GenBank/DDBJ whole genome shotgun (WGS) entry which is preliminary data.</text>
</comment>
<sequence>MCRKSAALLINNISKQSKPGMLSERAPTANHRHPKISSRKGLPRLSLLLPLSPPPGPALKLTVSTAIPKLTYNGNVAFQPGP</sequence>
<proteinExistence type="predicted"/>
<organism evidence="2 3">
    <name type="scientific">Blattamonas nauphoetae</name>
    <dbReference type="NCBI Taxonomy" id="2049346"/>
    <lineage>
        <taxon>Eukaryota</taxon>
        <taxon>Metamonada</taxon>
        <taxon>Preaxostyla</taxon>
        <taxon>Oxymonadida</taxon>
        <taxon>Blattamonas</taxon>
    </lineage>
</organism>
<keyword evidence="3" id="KW-1185">Reference proteome</keyword>
<evidence type="ECO:0000313" key="2">
    <source>
        <dbReference type="EMBL" id="KAK2953131.1"/>
    </source>
</evidence>
<feature type="compositionally biased region" description="Basic residues" evidence="1">
    <location>
        <begin position="30"/>
        <end position="41"/>
    </location>
</feature>
<evidence type="ECO:0000313" key="3">
    <source>
        <dbReference type="Proteomes" id="UP001281761"/>
    </source>
</evidence>
<name>A0ABQ9XM54_9EUKA</name>